<accession>A0ABV5FHH1</accession>
<dbReference type="InterPro" id="IPR022385">
    <property type="entry name" value="Rhs_assc_core"/>
</dbReference>
<dbReference type="Proteomes" id="UP001589589">
    <property type="component" value="Unassembled WGS sequence"/>
</dbReference>
<dbReference type="NCBIfam" id="TIGR03696">
    <property type="entry name" value="Rhs_assc_core"/>
    <property type="match status" value="1"/>
</dbReference>
<dbReference type="RefSeq" id="WP_290265641.1">
    <property type="nucleotide sequence ID" value="NZ_JAUFQQ010000005.1"/>
</dbReference>
<reference evidence="2 3" key="1">
    <citation type="submission" date="2024-09" db="EMBL/GenBank/DDBJ databases">
        <authorList>
            <person name="Sun Q."/>
            <person name="Mori K."/>
        </authorList>
    </citation>
    <scope>NUCLEOTIDE SEQUENCE [LARGE SCALE GENOMIC DNA]</scope>
    <source>
        <strain evidence="2 3">CECT 7908</strain>
    </source>
</reference>
<evidence type="ECO:0000256" key="1">
    <source>
        <dbReference type="SAM" id="SignalP"/>
    </source>
</evidence>
<evidence type="ECO:0000313" key="2">
    <source>
        <dbReference type="EMBL" id="MFB9062912.1"/>
    </source>
</evidence>
<keyword evidence="3" id="KW-1185">Reference proteome</keyword>
<proteinExistence type="predicted"/>
<feature type="signal peptide" evidence="1">
    <location>
        <begin position="1"/>
        <end position="19"/>
    </location>
</feature>
<name>A0ABV5FHH1_9FLAO</name>
<organism evidence="2 3">
    <name type="scientific">Flavobacterium branchiarum</name>
    <dbReference type="NCBI Taxonomy" id="1114870"/>
    <lineage>
        <taxon>Bacteria</taxon>
        <taxon>Pseudomonadati</taxon>
        <taxon>Bacteroidota</taxon>
        <taxon>Flavobacteriia</taxon>
        <taxon>Flavobacteriales</taxon>
        <taxon>Flavobacteriaceae</taxon>
        <taxon>Flavobacterium</taxon>
    </lineage>
</organism>
<gene>
    <name evidence="2" type="ORF">ACFFUQ_02695</name>
</gene>
<evidence type="ECO:0000313" key="3">
    <source>
        <dbReference type="Proteomes" id="UP001589589"/>
    </source>
</evidence>
<comment type="caution">
    <text evidence="2">The sequence shown here is derived from an EMBL/GenBank/DDBJ whole genome shotgun (WGS) entry which is preliminary data.</text>
</comment>
<keyword evidence="1" id="KW-0732">Signal</keyword>
<dbReference type="Gene3D" id="2.180.10.10">
    <property type="entry name" value="RHS repeat-associated core"/>
    <property type="match status" value="1"/>
</dbReference>
<feature type="chain" id="PRO_5045257731" evidence="1">
    <location>
        <begin position="20"/>
        <end position="367"/>
    </location>
</feature>
<sequence length="367" mass="40792">MKTLYFLILLVLSFNVASAQEILSKEEQERRAKNILAGNPFAKYGSKAHVATLSNGKYLEVHDLDSIVTIGRVRWHVKNQQIVGRIIHDPTDPYAQPIGDAVGRWISPDPLGEKMPNYGSYVYAFNNPINFVDPDGKFAVSVHYQITVNAMITMGYSVKDARRIAHRASVYADHPSANVLMTDNVGHGTNHKYRKDIDYSPTAQSQNEKNSVWHSMMSNKEQKTGMTYSEAKQRGLSFGWNNIFEQQNGLDEGIMGQGLHALQDAEAHGGASTNEHLGLNLSSMGMLANDMYGSRRSAKLITKSALVVLSLFNKENKGSNLKNGMVVNFNGMNKTQFNETSKLLNDKGFDLKSTGEIGHYTLNKKSE</sequence>
<protein>
    <submittedName>
        <fullName evidence="2">RHS repeat domain-containing protein</fullName>
    </submittedName>
</protein>
<dbReference type="EMBL" id="JBHMEX010000012">
    <property type="protein sequence ID" value="MFB9062912.1"/>
    <property type="molecule type" value="Genomic_DNA"/>
</dbReference>